<dbReference type="PANTHER" id="PTHR22803">
    <property type="entry name" value="MANNOSE, PHOSPHOLIPASE, LECTIN RECEPTOR RELATED"/>
    <property type="match status" value="1"/>
</dbReference>
<evidence type="ECO:0000259" key="3">
    <source>
        <dbReference type="PROSITE" id="PS50041"/>
    </source>
</evidence>
<sequence length="191" mass="21207">MTNLRSLISLLSLALPLAILLPLSVSRVIRLTSAPTTTSTEKPPPREGRWSPEPGNYTEYPGVGYYKWYDLADSWGEAWLGCVQDGAHLVVVDSDEEADVVKDIIRKRDMSEQRGHPHVTYVGFHDLFLKGTYVTVLGDFVDDSGYTVWGPGQPDNMDGRLREACGAVFTDATLNDVACYIKAPFICEHEL</sequence>
<feature type="signal peptide" evidence="2">
    <location>
        <begin position="1"/>
        <end position="26"/>
    </location>
</feature>
<dbReference type="SMART" id="SM00034">
    <property type="entry name" value="CLECT"/>
    <property type="match status" value="1"/>
</dbReference>
<evidence type="ECO:0000256" key="2">
    <source>
        <dbReference type="SAM" id="SignalP"/>
    </source>
</evidence>
<evidence type="ECO:0000313" key="4">
    <source>
        <dbReference type="EMBL" id="CAG2062012.1"/>
    </source>
</evidence>
<accession>A0ABN7P277</accession>
<keyword evidence="5" id="KW-1185">Reference proteome</keyword>
<reference evidence="4" key="1">
    <citation type="submission" date="2021-03" db="EMBL/GenBank/DDBJ databases">
        <authorList>
            <person name="Tran Van P."/>
        </authorList>
    </citation>
    <scope>NUCLEOTIDE SEQUENCE</scope>
</reference>
<gene>
    <name evidence="4" type="ORF">TPAB3V08_LOCUS8965</name>
</gene>
<evidence type="ECO:0000256" key="1">
    <source>
        <dbReference type="SAM" id="MobiDB-lite"/>
    </source>
</evidence>
<organism evidence="4 5">
    <name type="scientific">Timema podura</name>
    <name type="common">Walking stick</name>
    <dbReference type="NCBI Taxonomy" id="61482"/>
    <lineage>
        <taxon>Eukaryota</taxon>
        <taxon>Metazoa</taxon>
        <taxon>Ecdysozoa</taxon>
        <taxon>Arthropoda</taxon>
        <taxon>Hexapoda</taxon>
        <taxon>Insecta</taxon>
        <taxon>Pterygota</taxon>
        <taxon>Neoptera</taxon>
        <taxon>Polyneoptera</taxon>
        <taxon>Phasmatodea</taxon>
        <taxon>Timematodea</taxon>
        <taxon>Timematoidea</taxon>
        <taxon>Timematidae</taxon>
        <taxon>Timema</taxon>
    </lineage>
</organism>
<dbReference type="EMBL" id="CAJPIN010018178">
    <property type="protein sequence ID" value="CAG2062012.1"/>
    <property type="molecule type" value="Genomic_DNA"/>
</dbReference>
<dbReference type="CDD" id="cd00037">
    <property type="entry name" value="CLECT"/>
    <property type="match status" value="1"/>
</dbReference>
<dbReference type="InterPro" id="IPR016186">
    <property type="entry name" value="C-type_lectin-like/link_sf"/>
</dbReference>
<feature type="region of interest" description="Disordered" evidence="1">
    <location>
        <begin position="35"/>
        <end position="54"/>
    </location>
</feature>
<dbReference type="PROSITE" id="PS50041">
    <property type="entry name" value="C_TYPE_LECTIN_2"/>
    <property type="match status" value="1"/>
</dbReference>
<dbReference type="InterPro" id="IPR050111">
    <property type="entry name" value="C-type_lectin/snaclec_domain"/>
</dbReference>
<comment type="caution">
    <text evidence="4">The sequence shown here is derived from an EMBL/GenBank/DDBJ whole genome shotgun (WGS) entry which is preliminary data.</text>
</comment>
<dbReference type="SUPFAM" id="SSF56436">
    <property type="entry name" value="C-type lectin-like"/>
    <property type="match status" value="1"/>
</dbReference>
<dbReference type="InterPro" id="IPR016187">
    <property type="entry name" value="CTDL_fold"/>
</dbReference>
<feature type="chain" id="PRO_5047355940" description="C-type lectin domain-containing protein" evidence="2">
    <location>
        <begin position="27"/>
        <end position="191"/>
    </location>
</feature>
<dbReference type="Gene3D" id="3.10.100.10">
    <property type="entry name" value="Mannose-Binding Protein A, subunit A"/>
    <property type="match status" value="1"/>
</dbReference>
<proteinExistence type="predicted"/>
<keyword evidence="2" id="KW-0732">Signal</keyword>
<feature type="domain" description="C-type lectin" evidence="3">
    <location>
        <begin position="60"/>
        <end position="188"/>
    </location>
</feature>
<dbReference type="InterPro" id="IPR001304">
    <property type="entry name" value="C-type_lectin-like"/>
</dbReference>
<protein>
    <recommendedName>
        <fullName evidence="3">C-type lectin domain-containing protein</fullName>
    </recommendedName>
</protein>
<evidence type="ECO:0000313" key="5">
    <source>
        <dbReference type="Proteomes" id="UP001153148"/>
    </source>
</evidence>
<dbReference type="Proteomes" id="UP001153148">
    <property type="component" value="Unassembled WGS sequence"/>
</dbReference>
<dbReference type="Pfam" id="PF00059">
    <property type="entry name" value="Lectin_C"/>
    <property type="match status" value="1"/>
</dbReference>
<name>A0ABN7P277_TIMPD</name>